<sequence>MYYDPQKPIAAVLEPGVFKTTYFYYIFGWLLMGPGILMTGIPLFRWLLRKGKSIDESPSSANFAE</sequence>
<reference evidence="2 3" key="1">
    <citation type="submission" date="2019-02" db="EMBL/GenBank/DDBJ databases">
        <title>Deep-cultivation of Planctomycetes and their phenomic and genomic characterization uncovers novel biology.</title>
        <authorList>
            <person name="Wiegand S."/>
            <person name="Jogler M."/>
            <person name="Boedeker C."/>
            <person name="Pinto D."/>
            <person name="Vollmers J."/>
            <person name="Rivas-Marin E."/>
            <person name="Kohn T."/>
            <person name="Peeters S.H."/>
            <person name="Heuer A."/>
            <person name="Rast P."/>
            <person name="Oberbeckmann S."/>
            <person name="Bunk B."/>
            <person name="Jeske O."/>
            <person name="Meyerdierks A."/>
            <person name="Storesund J.E."/>
            <person name="Kallscheuer N."/>
            <person name="Luecker S."/>
            <person name="Lage O.M."/>
            <person name="Pohl T."/>
            <person name="Merkel B.J."/>
            <person name="Hornburger P."/>
            <person name="Mueller R.-W."/>
            <person name="Bruemmer F."/>
            <person name="Labrenz M."/>
            <person name="Spormann A.M."/>
            <person name="Op den Camp H."/>
            <person name="Overmann J."/>
            <person name="Amann R."/>
            <person name="Jetten M.S.M."/>
            <person name="Mascher T."/>
            <person name="Medema M.H."/>
            <person name="Devos D.P."/>
            <person name="Kaster A.-K."/>
            <person name="Ovreas L."/>
            <person name="Rohde M."/>
            <person name="Galperin M.Y."/>
            <person name="Jogler C."/>
        </authorList>
    </citation>
    <scope>NUCLEOTIDE SEQUENCE [LARGE SCALE GENOMIC DNA]</scope>
    <source>
        <strain evidence="2 3">Pan241w</strain>
    </source>
</reference>
<accession>A0A517R8C0</accession>
<dbReference type="KEGG" id="gaz:Pan241w_01440"/>
<keyword evidence="1" id="KW-1133">Transmembrane helix</keyword>
<dbReference type="Proteomes" id="UP000317171">
    <property type="component" value="Chromosome"/>
</dbReference>
<keyword evidence="1" id="KW-0812">Transmembrane</keyword>
<dbReference type="EMBL" id="CP036269">
    <property type="protein sequence ID" value="QDT40091.1"/>
    <property type="molecule type" value="Genomic_DNA"/>
</dbReference>
<dbReference type="AlphaFoldDB" id="A0A517R8C0"/>
<protein>
    <submittedName>
        <fullName evidence="2">Uncharacterized protein</fullName>
    </submittedName>
</protein>
<evidence type="ECO:0000256" key="1">
    <source>
        <dbReference type="SAM" id="Phobius"/>
    </source>
</evidence>
<evidence type="ECO:0000313" key="3">
    <source>
        <dbReference type="Proteomes" id="UP000317171"/>
    </source>
</evidence>
<proteinExistence type="predicted"/>
<name>A0A517R8C0_9PLAN</name>
<feature type="transmembrane region" description="Helical" evidence="1">
    <location>
        <begin position="22"/>
        <end position="44"/>
    </location>
</feature>
<evidence type="ECO:0000313" key="2">
    <source>
        <dbReference type="EMBL" id="QDT40091.1"/>
    </source>
</evidence>
<gene>
    <name evidence="2" type="ORF">Pan241w_01440</name>
</gene>
<organism evidence="2 3">
    <name type="scientific">Gimesia alba</name>
    <dbReference type="NCBI Taxonomy" id="2527973"/>
    <lineage>
        <taxon>Bacteria</taxon>
        <taxon>Pseudomonadati</taxon>
        <taxon>Planctomycetota</taxon>
        <taxon>Planctomycetia</taxon>
        <taxon>Planctomycetales</taxon>
        <taxon>Planctomycetaceae</taxon>
        <taxon>Gimesia</taxon>
    </lineage>
</organism>
<keyword evidence="1" id="KW-0472">Membrane</keyword>
<keyword evidence="3" id="KW-1185">Reference proteome</keyword>